<dbReference type="AlphaFoldDB" id="A0A7X0U5V5"/>
<protein>
    <submittedName>
        <fullName evidence="2">Transcriptional regulator with XRE-family HTH domain</fullName>
    </submittedName>
</protein>
<proteinExistence type="predicted"/>
<accession>A0A7X0U5V5</accession>
<feature type="compositionally biased region" description="Basic and acidic residues" evidence="1">
    <location>
        <begin position="153"/>
        <end position="170"/>
    </location>
</feature>
<dbReference type="GO" id="GO:0003677">
    <property type="term" value="F:DNA binding"/>
    <property type="evidence" value="ECO:0007669"/>
    <property type="project" value="InterPro"/>
</dbReference>
<dbReference type="InterPro" id="IPR001387">
    <property type="entry name" value="Cro/C1-type_HTH"/>
</dbReference>
<dbReference type="Proteomes" id="UP000565579">
    <property type="component" value="Unassembled WGS sequence"/>
</dbReference>
<evidence type="ECO:0000256" key="1">
    <source>
        <dbReference type="SAM" id="MobiDB-lite"/>
    </source>
</evidence>
<comment type="caution">
    <text evidence="2">The sequence shown here is derived from an EMBL/GenBank/DDBJ whole genome shotgun (WGS) entry which is preliminary data.</text>
</comment>
<dbReference type="RefSeq" id="WP_185110730.1">
    <property type="nucleotide sequence ID" value="NZ_BAAAXY010000153.1"/>
</dbReference>
<gene>
    <name evidence="2" type="ORF">HD593_011053</name>
</gene>
<dbReference type="EMBL" id="JACHMI010000001">
    <property type="protein sequence ID" value="MBB6556258.1"/>
    <property type="molecule type" value="Genomic_DNA"/>
</dbReference>
<sequence>MVKKPSWPVDRFRELIDQILRDTGLPQVQLAALVPMDQSQLSRWKAGTSKPKHESLQSLGVALAEHYPHLGIGPDELINSVYPRDTGDTPAEDRMEIRDGSNRYKARPSTGIPSFDDIKDPTPAEAAMLAVLAAVHEDVRHLKEQLAVMQAERQADHDERERDGRNQKGA</sequence>
<reference evidence="2 3" key="1">
    <citation type="submission" date="2020-08" db="EMBL/GenBank/DDBJ databases">
        <title>Sequencing the genomes of 1000 actinobacteria strains.</title>
        <authorList>
            <person name="Klenk H.-P."/>
        </authorList>
    </citation>
    <scope>NUCLEOTIDE SEQUENCE [LARGE SCALE GENOMIC DNA]</scope>
    <source>
        <strain evidence="2 3">DSM 43768</strain>
    </source>
</reference>
<dbReference type="Gene3D" id="1.10.260.40">
    <property type="entry name" value="lambda repressor-like DNA-binding domains"/>
    <property type="match status" value="1"/>
</dbReference>
<keyword evidence="3" id="KW-1185">Reference proteome</keyword>
<evidence type="ECO:0000313" key="3">
    <source>
        <dbReference type="Proteomes" id="UP000565579"/>
    </source>
</evidence>
<feature type="region of interest" description="Disordered" evidence="1">
    <location>
        <begin position="146"/>
        <end position="170"/>
    </location>
</feature>
<evidence type="ECO:0000313" key="2">
    <source>
        <dbReference type="EMBL" id="MBB6556258.1"/>
    </source>
</evidence>
<dbReference type="CDD" id="cd00093">
    <property type="entry name" value="HTH_XRE"/>
    <property type="match status" value="1"/>
</dbReference>
<dbReference type="InterPro" id="IPR010982">
    <property type="entry name" value="Lambda_DNA-bd_dom_sf"/>
</dbReference>
<organism evidence="2 3">
    <name type="scientific">Nonomuraea rubra</name>
    <dbReference type="NCBI Taxonomy" id="46180"/>
    <lineage>
        <taxon>Bacteria</taxon>
        <taxon>Bacillati</taxon>
        <taxon>Actinomycetota</taxon>
        <taxon>Actinomycetes</taxon>
        <taxon>Streptosporangiales</taxon>
        <taxon>Streptosporangiaceae</taxon>
        <taxon>Nonomuraea</taxon>
    </lineage>
</organism>
<name>A0A7X0U5V5_9ACTN</name>
<dbReference type="SUPFAM" id="SSF47413">
    <property type="entry name" value="lambda repressor-like DNA-binding domains"/>
    <property type="match status" value="1"/>
</dbReference>
<feature type="region of interest" description="Disordered" evidence="1">
    <location>
        <begin position="99"/>
        <end position="119"/>
    </location>
</feature>